<protein>
    <submittedName>
        <fullName evidence="3">Helix-turn-helix domain protein</fullName>
    </submittedName>
</protein>
<evidence type="ECO:0000313" key="4">
    <source>
        <dbReference type="Proteomes" id="UP000002730"/>
    </source>
</evidence>
<keyword evidence="1" id="KW-0238">DNA-binding</keyword>
<dbReference type="KEGG" id="ccb:Clocel_3587"/>
<dbReference type="SUPFAM" id="SSF47413">
    <property type="entry name" value="lambda repressor-like DNA-binding domains"/>
    <property type="match status" value="1"/>
</dbReference>
<gene>
    <name evidence="3" type="ordered locus">Clocel_3587</name>
</gene>
<dbReference type="InterPro" id="IPR010982">
    <property type="entry name" value="Lambda_DNA-bd_dom_sf"/>
</dbReference>
<dbReference type="STRING" id="573061.Clocel_3587"/>
<name>D9SWI0_CLOC7</name>
<dbReference type="Pfam" id="PF01381">
    <property type="entry name" value="HTH_3"/>
    <property type="match status" value="1"/>
</dbReference>
<reference evidence="3 4" key="1">
    <citation type="submission" date="2010-08" db="EMBL/GenBank/DDBJ databases">
        <title>Complete sequence of Clostridium cellulovorans 743B.</title>
        <authorList>
            <consortium name="US DOE Joint Genome Institute"/>
            <person name="Lucas S."/>
            <person name="Copeland A."/>
            <person name="Lapidus A."/>
            <person name="Cheng J.-F."/>
            <person name="Bruce D."/>
            <person name="Goodwin L."/>
            <person name="Pitluck S."/>
            <person name="Chertkov O."/>
            <person name="Detter J.C."/>
            <person name="Han C."/>
            <person name="Tapia R."/>
            <person name="Land M."/>
            <person name="Hauser L."/>
            <person name="Chang Y.-J."/>
            <person name="Jeffries C."/>
            <person name="Kyrpides N."/>
            <person name="Ivanova N."/>
            <person name="Mikhailova N."/>
            <person name="Hemme C.L."/>
            <person name="Woyke T."/>
        </authorList>
    </citation>
    <scope>NUCLEOTIDE SEQUENCE [LARGE SCALE GENOMIC DNA]</scope>
    <source>
        <strain evidence="4">ATCC 35296 / DSM 3052 / OCM 3 / 743B</strain>
    </source>
</reference>
<dbReference type="AlphaFoldDB" id="D9SWI0"/>
<keyword evidence="4" id="KW-1185">Reference proteome</keyword>
<evidence type="ECO:0000313" key="3">
    <source>
        <dbReference type="EMBL" id="ADL53262.1"/>
    </source>
</evidence>
<feature type="domain" description="HTH cro/C1-type" evidence="2">
    <location>
        <begin position="6"/>
        <end position="61"/>
    </location>
</feature>
<evidence type="ECO:0000259" key="2">
    <source>
        <dbReference type="PROSITE" id="PS50943"/>
    </source>
</evidence>
<sequence length="118" mass="13714">MLSEKLKQIRKEMHLTQQEFADKLGISRGYYCDMERGRNKGTNVKVISKLSDVTGKPMEYFVDKDTELKQYDVLDSALDMLIDKGYVEDDGEINDNMAKNIIMEILKKELCLKIKSRE</sequence>
<dbReference type="HOGENOM" id="CLU_166650_0_0_9"/>
<organism evidence="3 4">
    <name type="scientific">Clostridium cellulovorans (strain ATCC 35296 / DSM 3052 / OCM 3 / 743B)</name>
    <dbReference type="NCBI Taxonomy" id="573061"/>
    <lineage>
        <taxon>Bacteria</taxon>
        <taxon>Bacillati</taxon>
        <taxon>Bacillota</taxon>
        <taxon>Clostridia</taxon>
        <taxon>Eubacteriales</taxon>
        <taxon>Clostridiaceae</taxon>
        <taxon>Clostridium</taxon>
    </lineage>
</organism>
<dbReference type="PANTHER" id="PTHR46558:SF14">
    <property type="entry name" value="HTH-TYPE TRANSCRIPTIONAL REGULATOR ANSR"/>
    <property type="match status" value="1"/>
</dbReference>
<dbReference type="Gene3D" id="1.10.260.40">
    <property type="entry name" value="lambda repressor-like DNA-binding domains"/>
    <property type="match status" value="1"/>
</dbReference>
<dbReference type="PROSITE" id="PS50943">
    <property type="entry name" value="HTH_CROC1"/>
    <property type="match status" value="1"/>
</dbReference>
<dbReference type="Proteomes" id="UP000002730">
    <property type="component" value="Chromosome"/>
</dbReference>
<dbReference type="SMART" id="SM00530">
    <property type="entry name" value="HTH_XRE"/>
    <property type="match status" value="1"/>
</dbReference>
<dbReference type="RefSeq" id="WP_013291922.1">
    <property type="nucleotide sequence ID" value="NC_014393.1"/>
</dbReference>
<dbReference type="OrthoDB" id="1906417at2"/>
<proteinExistence type="predicted"/>
<dbReference type="InterPro" id="IPR001387">
    <property type="entry name" value="Cro/C1-type_HTH"/>
</dbReference>
<dbReference type="PANTHER" id="PTHR46558">
    <property type="entry name" value="TRACRIPTIONAL REGULATORY PROTEIN-RELATED-RELATED"/>
    <property type="match status" value="1"/>
</dbReference>
<dbReference type="CDD" id="cd00093">
    <property type="entry name" value="HTH_XRE"/>
    <property type="match status" value="1"/>
</dbReference>
<dbReference type="EMBL" id="CP002160">
    <property type="protein sequence ID" value="ADL53262.1"/>
    <property type="molecule type" value="Genomic_DNA"/>
</dbReference>
<dbReference type="GO" id="GO:0003677">
    <property type="term" value="F:DNA binding"/>
    <property type="evidence" value="ECO:0007669"/>
    <property type="project" value="UniProtKB-KW"/>
</dbReference>
<accession>D9SWI0</accession>
<evidence type="ECO:0000256" key="1">
    <source>
        <dbReference type="ARBA" id="ARBA00023125"/>
    </source>
</evidence>